<feature type="domain" description="MobA/VirD2-like nuclease" evidence="2">
    <location>
        <begin position="21"/>
        <end position="156"/>
    </location>
</feature>
<dbReference type="STRING" id="311410.LA5095_06289"/>
<reference evidence="5" key="1">
    <citation type="submission" date="2015-07" db="EMBL/GenBank/DDBJ databases">
        <authorList>
            <person name="Rodrigo-Torres Lidia"/>
            <person name="Arahal R.David."/>
        </authorList>
    </citation>
    <scope>NUCLEOTIDE SEQUENCE [LARGE SCALE GENOMIC DNA]</scope>
    <source>
        <strain evidence="5">CECT 5096</strain>
    </source>
</reference>
<dbReference type="Pfam" id="PF03432">
    <property type="entry name" value="Relaxase"/>
    <property type="match status" value="1"/>
</dbReference>
<accession>A0A0M7AWA6</accession>
<feature type="compositionally biased region" description="Polar residues" evidence="1">
    <location>
        <begin position="334"/>
        <end position="344"/>
    </location>
</feature>
<dbReference type="Pfam" id="PF22863">
    <property type="entry name" value="TraI_middle"/>
    <property type="match status" value="1"/>
</dbReference>
<evidence type="ECO:0000259" key="2">
    <source>
        <dbReference type="Pfam" id="PF03432"/>
    </source>
</evidence>
<protein>
    <submittedName>
        <fullName evidence="4">Conjugal transfer relaxase TraI</fullName>
    </submittedName>
</protein>
<sequence>MIAKKTSIKRARGAAALAKYIASAKEKGEKLDQFWLSNCNAGAGLEDLDTAIAEIRATQALNHRSNADPNYHLVVSFAEGEMPETDALKDIELEFAKALGLEAHQRVVGTHINTENFHMHIQFNLVHPETFRMHAPFRDFQILQSTADMLEKKHGLQVVKGRGQDNERLNQKARDKEANSWEQSFSGYLKDHKDAFLQIHRRAGSWKELYDGFALYGVELRKRGNGLVFRDIATGTMEKASMVDRELSRIRLEEKYGQFEPYKNPGTRQTKDRYRRRPLDPRLERHPAWKRMTIGQPGRQLSWRRFLEQQAGVDAEAREALELQKSYLRIITGQDPQQIRTRQITSRKSKGMSR</sequence>
<keyword evidence="5" id="KW-1185">Reference proteome</keyword>
<name>A0A0M7AWA6_9HYPH</name>
<organism evidence="4 5">
    <name type="scientific">Roseibium album</name>
    <dbReference type="NCBI Taxonomy" id="311410"/>
    <lineage>
        <taxon>Bacteria</taxon>
        <taxon>Pseudomonadati</taxon>
        <taxon>Pseudomonadota</taxon>
        <taxon>Alphaproteobacteria</taxon>
        <taxon>Hyphomicrobiales</taxon>
        <taxon>Stappiaceae</taxon>
        <taxon>Roseibium</taxon>
    </lineage>
</organism>
<dbReference type="EMBL" id="CXWC01000020">
    <property type="protein sequence ID" value="CTQ79495.1"/>
    <property type="molecule type" value="Genomic_DNA"/>
</dbReference>
<feature type="compositionally biased region" description="Basic residues" evidence="1">
    <location>
        <begin position="345"/>
        <end position="354"/>
    </location>
</feature>
<feature type="region of interest" description="Disordered" evidence="1">
    <location>
        <begin position="334"/>
        <end position="354"/>
    </location>
</feature>
<proteinExistence type="predicted"/>
<evidence type="ECO:0000256" key="1">
    <source>
        <dbReference type="SAM" id="MobiDB-lite"/>
    </source>
</evidence>
<dbReference type="RefSeq" id="WP_055391921.1">
    <property type="nucleotide sequence ID" value="NZ_CXWA01000021.1"/>
</dbReference>
<dbReference type="AlphaFoldDB" id="A0A0M7AWA6"/>
<dbReference type="Proteomes" id="UP000049983">
    <property type="component" value="Unassembled WGS sequence"/>
</dbReference>
<feature type="domain" description="TraI-like middle" evidence="3">
    <location>
        <begin position="170"/>
        <end position="261"/>
    </location>
</feature>
<gene>
    <name evidence="4" type="ORF">LA5096_06221</name>
</gene>
<dbReference type="NCBIfam" id="NF041893">
    <property type="entry name" value="TraI_MobP_relax"/>
    <property type="match status" value="1"/>
</dbReference>
<dbReference type="InterPro" id="IPR049751">
    <property type="entry name" value="TraI/MobA_relaxases"/>
</dbReference>
<evidence type="ECO:0000313" key="4">
    <source>
        <dbReference type="EMBL" id="CTQ79495.1"/>
    </source>
</evidence>
<evidence type="ECO:0000259" key="3">
    <source>
        <dbReference type="Pfam" id="PF22863"/>
    </source>
</evidence>
<dbReference type="InterPro" id="IPR005094">
    <property type="entry name" value="Endonuclease_MobA/VirD2"/>
</dbReference>
<evidence type="ECO:0000313" key="5">
    <source>
        <dbReference type="Proteomes" id="UP000049983"/>
    </source>
</evidence>
<dbReference type="GeneID" id="97673444"/>
<dbReference type="InterPro" id="IPR054462">
    <property type="entry name" value="TraI_M"/>
</dbReference>